<accession>A0A3B0VL50</accession>
<organism evidence="1">
    <name type="scientific">hydrothermal vent metagenome</name>
    <dbReference type="NCBI Taxonomy" id="652676"/>
    <lineage>
        <taxon>unclassified sequences</taxon>
        <taxon>metagenomes</taxon>
        <taxon>ecological metagenomes</taxon>
    </lineage>
</organism>
<protein>
    <submittedName>
        <fullName evidence="1">Uncharacterized protein</fullName>
    </submittedName>
</protein>
<sequence>MKNSKLPKGIKSSSLVDISRLNLKEDATNRVSMKISEAVLSEYAAVNKPSGLVIAGRISDIFKVPDIEWVGIIAPDLDILRERGFAGLDKSLPELLNKKF</sequence>
<reference evidence="1" key="1">
    <citation type="submission" date="2018-06" db="EMBL/GenBank/DDBJ databases">
        <authorList>
            <person name="Zhirakovskaya E."/>
        </authorList>
    </citation>
    <scope>NUCLEOTIDE SEQUENCE</scope>
</reference>
<dbReference type="EMBL" id="UOFB01000031">
    <property type="protein sequence ID" value="VAW44275.1"/>
    <property type="molecule type" value="Genomic_DNA"/>
</dbReference>
<dbReference type="AlphaFoldDB" id="A0A3B0VL50"/>
<name>A0A3B0VL50_9ZZZZ</name>
<gene>
    <name evidence="1" type="ORF">MNBD_GAMMA04-76</name>
</gene>
<proteinExistence type="predicted"/>
<evidence type="ECO:0000313" key="1">
    <source>
        <dbReference type="EMBL" id="VAW44275.1"/>
    </source>
</evidence>